<protein>
    <submittedName>
        <fullName evidence="2">Uncharacterized protein</fullName>
    </submittedName>
</protein>
<name>A0A397U1L8_9GLOM</name>
<evidence type="ECO:0000313" key="3">
    <source>
        <dbReference type="Proteomes" id="UP000266673"/>
    </source>
</evidence>
<evidence type="ECO:0000256" key="1">
    <source>
        <dbReference type="SAM" id="Phobius"/>
    </source>
</evidence>
<feature type="transmembrane region" description="Helical" evidence="1">
    <location>
        <begin position="68"/>
        <end position="85"/>
    </location>
</feature>
<evidence type="ECO:0000313" key="2">
    <source>
        <dbReference type="EMBL" id="RIB02937.1"/>
    </source>
</evidence>
<organism evidence="2 3">
    <name type="scientific">Gigaspora rosea</name>
    <dbReference type="NCBI Taxonomy" id="44941"/>
    <lineage>
        <taxon>Eukaryota</taxon>
        <taxon>Fungi</taxon>
        <taxon>Fungi incertae sedis</taxon>
        <taxon>Mucoromycota</taxon>
        <taxon>Glomeromycotina</taxon>
        <taxon>Glomeromycetes</taxon>
        <taxon>Diversisporales</taxon>
        <taxon>Gigasporaceae</taxon>
        <taxon>Gigaspora</taxon>
    </lineage>
</organism>
<proteinExistence type="predicted"/>
<keyword evidence="1" id="KW-0472">Membrane</keyword>
<reference evidence="2 3" key="1">
    <citation type="submission" date="2018-06" db="EMBL/GenBank/DDBJ databases">
        <title>Comparative genomics reveals the genomic features of Rhizophagus irregularis, R. cerebriforme, R. diaphanum and Gigaspora rosea, and their symbiotic lifestyle signature.</title>
        <authorList>
            <person name="Morin E."/>
            <person name="San Clemente H."/>
            <person name="Chen E.C.H."/>
            <person name="De La Providencia I."/>
            <person name="Hainaut M."/>
            <person name="Kuo A."/>
            <person name="Kohler A."/>
            <person name="Murat C."/>
            <person name="Tang N."/>
            <person name="Roy S."/>
            <person name="Loubradou J."/>
            <person name="Henrissat B."/>
            <person name="Grigoriev I.V."/>
            <person name="Corradi N."/>
            <person name="Roux C."/>
            <person name="Martin F.M."/>
        </authorList>
    </citation>
    <scope>NUCLEOTIDE SEQUENCE [LARGE SCALE GENOMIC DNA]</scope>
    <source>
        <strain evidence="2 3">DAOM 194757</strain>
    </source>
</reference>
<dbReference type="EMBL" id="QKWP01002542">
    <property type="protein sequence ID" value="RIB02937.1"/>
    <property type="molecule type" value="Genomic_DNA"/>
</dbReference>
<keyword evidence="1" id="KW-0812">Transmembrane</keyword>
<dbReference type="Proteomes" id="UP000266673">
    <property type="component" value="Unassembled WGS sequence"/>
</dbReference>
<keyword evidence="3" id="KW-1185">Reference proteome</keyword>
<comment type="caution">
    <text evidence="2">The sequence shown here is derived from an EMBL/GenBank/DDBJ whole genome shotgun (WGS) entry which is preliminary data.</text>
</comment>
<keyword evidence="1" id="KW-1133">Transmembrane helix</keyword>
<gene>
    <name evidence="2" type="ORF">C2G38_2226425</name>
</gene>
<accession>A0A397U1L8</accession>
<feature type="transmembrane region" description="Helical" evidence="1">
    <location>
        <begin position="23"/>
        <end position="48"/>
    </location>
</feature>
<sequence length="91" mass="11015">MWAASPPCFDIDIRDFKRFKLDILYVFDIMILSFFGFITYILLFIARYCLLIFDISEILNANLIIRDYVYEIALIYIAYVIKIYYRESKKI</sequence>
<dbReference type="AlphaFoldDB" id="A0A397U1L8"/>